<comment type="similarity">
    <text evidence="5 6">Belongs to the LipB family.</text>
</comment>
<dbReference type="PANTHER" id="PTHR10993">
    <property type="entry name" value="OCTANOYLTRANSFERASE"/>
    <property type="match status" value="1"/>
</dbReference>
<dbReference type="PANTHER" id="PTHR10993:SF7">
    <property type="entry name" value="LIPOYLTRANSFERASE 2, MITOCHONDRIAL-RELATED"/>
    <property type="match status" value="1"/>
</dbReference>
<evidence type="ECO:0000256" key="1">
    <source>
        <dbReference type="ARBA" id="ARBA00004821"/>
    </source>
</evidence>
<dbReference type="SUPFAM" id="SSF55681">
    <property type="entry name" value="Class II aaRS and biotin synthetases"/>
    <property type="match status" value="1"/>
</dbReference>
<dbReference type="HAMAP" id="MF_00013">
    <property type="entry name" value="LipB"/>
    <property type="match status" value="1"/>
</dbReference>
<evidence type="ECO:0000256" key="6">
    <source>
        <dbReference type="PIRNR" id="PIRNR016262"/>
    </source>
</evidence>
<feature type="binding site" evidence="5 8">
    <location>
        <begin position="78"/>
        <end position="85"/>
    </location>
    <ligand>
        <name>substrate</name>
    </ligand>
</feature>
<keyword evidence="12" id="KW-1185">Reference proteome</keyword>
<dbReference type="InterPro" id="IPR004143">
    <property type="entry name" value="BPL_LPL_catalytic"/>
</dbReference>
<feature type="domain" description="BPL/LPL catalytic" evidence="10">
    <location>
        <begin position="37"/>
        <end position="213"/>
    </location>
</feature>
<dbReference type="PROSITE" id="PS01313">
    <property type="entry name" value="LIPB"/>
    <property type="match status" value="1"/>
</dbReference>
<feature type="binding site" evidence="5 8">
    <location>
        <begin position="157"/>
        <end position="159"/>
    </location>
    <ligand>
        <name>substrate</name>
    </ligand>
</feature>
<dbReference type="AlphaFoldDB" id="A0A346XXK5"/>
<dbReference type="InterPro" id="IPR020605">
    <property type="entry name" value="Octanoyltransferase_CS"/>
</dbReference>
<evidence type="ECO:0000256" key="7">
    <source>
        <dbReference type="PIRSR" id="PIRSR016262-1"/>
    </source>
</evidence>
<gene>
    <name evidence="5" type="primary">lipB</name>
    <name evidence="11" type="ORF">DVS28_a2270</name>
</gene>
<comment type="catalytic activity">
    <reaction evidence="5 6">
        <text>octanoyl-[ACP] + L-lysyl-[protein] = N(6)-octanoyl-L-lysyl-[protein] + holo-[ACP] + H(+)</text>
        <dbReference type="Rhea" id="RHEA:17665"/>
        <dbReference type="Rhea" id="RHEA-COMP:9636"/>
        <dbReference type="Rhea" id="RHEA-COMP:9685"/>
        <dbReference type="Rhea" id="RHEA-COMP:9752"/>
        <dbReference type="Rhea" id="RHEA-COMP:9928"/>
        <dbReference type="ChEBI" id="CHEBI:15378"/>
        <dbReference type="ChEBI" id="CHEBI:29969"/>
        <dbReference type="ChEBI" id="CHEBI:64479"/>
        <dbReference type="ChEBI" id="CHEBI:78463"/>
        <dbReference type="ChEBI" id="CHEBI:78809"/>
        <dbReference type="EC" id="2.3.1.181"/>
    </reaction>
</comment>
<feature type="binding site" evidence="5 8">
    <location>
        <begin position="144"/>
        <end position="146"/>
    </location>
    <ligand>
        <name>substrate</name>
    </ligand>
</feature>
<feature type="active site" description="Acyl-thioester intermediate" evidence="5 7">
    <location>
        <position position="175"/>
    </location>
</feature>
<name>A0A346XXK5_9ACTN</name>
<evidence type="ECO:0000256" key="8">
    <source>
        <dbReference type="PIRSR" id="PIRSR016262-2"/>
    </source>
</evidence>
<comment type="miscellaneous">
    <text evidence="5">In the reaction, the free carboxyl group of octanoic acid is attached via an amide linkage to the epsilon-amino group of a specific lysine residue of lipoyl domains of lipoate-dependent enzymes.</text>
</comment>
<feature type="site" description="Lowers pKa of active site Cys" evidence="5 9">
    <location>
        <position position="141"/>
    </location>
</feature>
<dbReference type="UniPathway" id="UPA00538">
    <property type="reaction ID" value="UER00592"/>
</dbReference>
<dbReference type="Proteomes" id="UP000264006">
    <property type="component" value="Chromosome"/>
</dbReference>
<keyword evidence="5" id="KW-0963">Cytoplasm</keyword>
<evidence type="ECO:0000256" key="3">
    <source>
        <dbReference type="ARBA" id="ARBA00023315"/>
    </source>
</evidence>
<comment type="pathway">
    <text evidence="1 5 6">Protein modification; protein lipoylation via endogenous pathway; protein N(6)-(lipoyl)lysine from octanoyl-[acyl-carrier-protein]: step 1/2.</text>
</comment>
<dbReference type="PIRSF" id="PIRSF016262">
    <property type="entry name" value="LPLase"/>
    <property type="match status" value="1"/>
</dbReference>
<dbReference type="PROSITE" id="PS51733">
    <property type="entry name" value="BPL_LPL_CATALYTIC"/>
    <property type="match status" value="1"/>
</dbReference>
<evidence type="ECO:0000256" key="2">
    <source>
        <dbReference type="ARBA" id="ARBA00022679"/>
    </source>
</evidence>
<evidence type="ECO:0000259" key="10">
    <source>
        <dbReference type="PROSITE" id="PS51733"/>
    </source>
</evidence>
<dbReference type="KEGG" id="euz:DVS28_a2270"/>
<dbReference type="GO" id="GO:0005737">
    <property type="term" value="C:cytoplasm"/>
    <property type="evidence" value="ECO:0007669"/>
    <property type="project" value="UniProtKB-SubCell"/>
</dbReference>
<comment type="subcellular location">
    <subcellularLocation>
        <location evidence="5">Cytoplasm</location>
    </subcellularLocation>
</comment>
<dbReference type="GO" id="GO:0033819">
    <property type="term" value="F:lipoyl(octanoyl) transferase activity"/>
    <property type="evidence" value="ECO:0007669"/>
    <property type="project" value="UniProtKB-EC"/>
</dbReference>
<protein>
    <recommendedName>
        <fullName evidence="5 6">Octanoyltransferase</fullName>
        <ecNumber evidence="5 6">2.3.1.181</ecNumber>
    </recommendedName>
    <alternativeName>
        <fullName evidence="5">Lipoate-protein ligase B</fullName>
    </alternativeName>
    <alternativeName>
        <fullName evidence="5">Lipoyl/octanoyl transferase</fullName>
    </alternativeName>
    <alternativeName>
        <fullName evidence="5">Octanoyl-[acyl-carrier-protein]-protein N-octanoyltransferase</fullName>
    </alternativeName>
</protein>
<proteinExistence type="inferred from homology"/>
<dbReference type="NCBIfam" id="NF010925">
    <property type="entry name" value="PRK14345.1"/>
    <property type="match status" value="1"/>
</dbReference>
<dbReference type="InterPro" id="IPR045864">
    <property type="entry name" value="aa-tRNA-synth_II/BPL/LPL"/>
</dbReference>
<dbReference type="OrthoDB" id="9787061at2"/>
<dbReference type="NCBIfam" id="TIGR00214">
    <property type="entry name" value="lipB"/>
    <property type="match status" value="1"/>
</dbReference>
<dbReference type="EMBL" id="CP031165">
    <property type="protein sequence ID" value="AXV06952.1"/>
    <property type="molecule type" value="Genomic_DNA"/>
</dbReference>
<evidence type="ECO:0000256" key="5">
    <source>
        <dbReference type="HAMAP-Rule" id="MF_00013"/>
    </source>
</evidence>
<evidence type="ECO:0000313" key="12">
    <source>
        <dbReference type="Proteomes" id="UP000264006"/>
    </source>
</evidence>
<dbReference type="GO" id="GO:0009249">
    <property type="term" value="P:protein lipoylation"/>
    <property type="evidence" value="ECO:0007669"/>
    <property type="project" value="InterPro"/>
</dbReference>
<reference evidence="11 12" key="1">
    <citation type="submission" date="2018-09" db="EMBL/GenBank/DDBJ databases">
        <title>Complete genome sequence of Euzebya sp. DY32-46 isolated from seawater of Pacific Ocean.</title>
        <authorList>
            <person name="Xu L."/>
            <person name="Wu Y.-H."/>
            <person name="Xu X.-W."/>
        </authorList>
    </citation>
    <scope>NUCLEOTIDE SEQUENCE [LARGE SCALE GENOMIC DNA]</scope>
    <source>
        <strain evidence="11 12">DY32-46</strain>
    </source>
</reference>
<dbReference type="Gene3D" id="3.30.930.10">
    <property type="entry name" value="Bira Bifunctional Protein, Domain 2"/>
    <property type="match status" value="1"/>
</dbReference>
<dbReference type="Pfam" id="PF21948">
    <property type="entry name" value="LplA-B_cat"/>
    <property type="match status" value="1"/>
</dbReference>
<comment type="function">
    <text evidence="4 5 6">Catalyzes the transfer of endogenously produced octanoic acid from octanoyl-acyl-carrier-protein onto the lipoyl domains of lipoate-dependent enzymes. Lipoyl-ACP can also act as a substrate although octanoyl-ACP is likely to be the physiological substrate.</text>
</comment>
<dbReference type="EC" id="2.3.1.181" evidence="5 6"/>
<evidence type="ECO:0000256" key="9">
    <source>
        <dbReference type="PIRSR" id="PIRSR016262-3"/>
    </source>
</evidence>
<keyword evidence="2 5" id="KW-0808">Transferase</keyword>
<sequence>MMDDMHDAVMLTVWAGEVDYRVALGWQEQLVEARREGLIDDVLLMLSHPPVYTAGRHADVDANVTGLRPGIPVVRIDRGGDVTYHGPGQVVAYPIVRLDEALGARRYVTALEDALIDTVGAHGVSADRRHGYPGVWVGTDKIAAVGVRITNRVTKHGVALNVRPDLADFGGIVPCGITDGGVTSLSALGAEASTEDVARDLTAALAHHLRRTPRAVRPAELGLHASVDAAPTLDAP</sequence>
<accession>A0A346XXK5</accession>
<organism evidence="11 12">
    <name type="scientific">Euzebya pacifica</name>
    <dbReference type="NCBI Taxonomy" id="1608957"/>
    <lineage>
        <taxon>Bacteria</taxon>
        <taxon>Bacillati</taxon>
        <taxon>Actinomycetota</taxon>
        <taxon>Nitriliruptoria</taxon>
        <taxon>Euzebyales</taxon>
    </lineage>
</organism>
<dbReference type="InterPro" id="IPR000544">
    <property type="entry name" value="Octanoyltransferase"/>
</dbReference>
<evidence type="ECO:0000256" key="4">
    <source>
        <dbReference type="ARBA" id="ARBA00024732"/>
    </source>
</evidence>
<keyword evidence="3 5" id="KW-0012">Acyltransferase</keyword>
<dbReference type="CDD" id="cd16444">
    <property type="entry name" value="LipB"/>
    <property type="match status" value="1"/>
</dbReference>
<evidence type="ECO:0000313" key="11">
    <source>
        <dbReference type="EMBL" id="AXV06952.1"/>
    </source>
</evidence>